<evidence type="ECO:0000313" key="2">
    <source>
        <dbReference type="Proteomes" id="UP000578819"/>
    </source>
</evidence>
<comment type="caution">
    <text evidence="1">The sequence shown here is derived from an EMBL/GenBank/DDBJ whole genome shotgun (WGS) entry which is preliminary data.</text>
</comment>
<gene>
    <name evidence="1" type="ORF">FHR38_000854</name>
</gene>
<dbReference type="EMBL" id="JACHJW010000001">
    <property type="protein sequence ID" value="MBB4957121.1"/>
    <property type="molecule type" value="Genomic_DNA"/>
</dbReference>
<proteinExistence type="predicted"/>
<protein>
    <submittedName>
        <fullName evidence="1">Uncharacterized protein YukE</fullName>
    </submittedName>
</protein>
<dbReference type="Gene3D" id="1.10.287.1060">
    <property type="entry name" value="ESAT-6-like"/>
    <property type="match status" value="1"/>
</dbReference>
<dbReference type="RefSeq" id="WP_184532936.1">
    <property type="nucleotide sequence ID" value="NZ_JACHJW010000001.1"/>
</dbReference>
<dbReference type="AlphaFoldDB" id="A0A7W7WMF8"/>
<accession>A0A7W7WMF8</accession>
<dbReference type="Proteomes" id="UP000578819">
    <property type="component" value="Unassembled WGS sequence"/>
</dbReference>
<sequence>MAESDLRDPVGALTAAHRLMASLTALNDTVSSAASLVARTEQMAPLWGNDESGRRFRQNYTDFGAQLRPNIVQLAAGLGELGKSVETAVTSIAEADDPRYFTN</sequence>
<name>A0A7W7WMF8_9ACTN</name>
<reference evidence="1 2" key="1">
    <citation type="submission" date="2020-08" db="EMBL/GenBank/DDBJ databases">
        <title>Sequencing the genomes of 1000 actinobacteria strains.</title>
        <authorList>
            <person name="Klenk H.-P."/>
        </authorList>
    </citation>
    <scope>NUCLEOTIDE SEQUENCE [LARGE SCALE GENOMIC DNA]</scope>
    <source>
        <strain evidence="1 2">DSM 45886</strain>
    </source>
</reference>
<evidence type="ECO:0000313" key="1">
    <source>
        <dbReference type="EMBL" id="MBB4957121.1"/>
    </source>
</evidence>
<organism evidence="1 2">
    <name type="scientific">Micromonospora polyrhachis</name>
    <dbReference type="NCBI Taxonomy" id="1282883"/>
    <lineage>
        <taxon>Bacteria</taxon>
        <taxon>Bacillati</taxon>
        <taxon>Actinomycetota</taxon>
        <taxon>Actinomycetes</taxon>
        <taxon>Micromonosporales</taxon>
        <taxon>Micromonosporaceae</taxon>
        <taxon>Micromonospora</taxon>
    </lineage>
</organism>
<keyword evidence="2" id="KW-1185">Reference proteome</keyword>